<gene>
    <name evidence="1" type="ORF">Cvel_509</name>
</gene>
<protein>
    <submittedName>
        <fullName evidence="1">Uncharacterized protein</fullName>
    </submittedName>
</protein>
<evidence type="ECO:0000313" key="1">
    <source>
        <dbReference type="EMBL" id="CEM21174.1"/>
    </source>
</evidence>
<name>A0A0G4G0G1_9ALVE</name>
<sequence length="68" mass="7702">MSVDSRVPSVMEIRPVLLRNSWNPIATIRAQSGKDQSLNPLLLYDESINEFQKVTALQIPVHCTVPQR</sequence>
<dbReference type="AlphaFoldDB" id="A0A0G4G0G1"/>
<organism evidence="1">
    <name type="scientific">Chromera velia CCMP2878</name>
    <dbReference type="NCBI Taxonomy" id="1169474"/>
    <lineage>
        <taxon>Eukaryota</taxon>
        <taxon>Sar</taxon>
        <taxon>Alveolata</taxon>
        <taxon>Colpodellida</taxon>
        <taxon>Chromeraceae</taxon>
        <taxon>Chromera</taxon>
    </lineage>
</organism>
<proteinExistence type="predicted"/>
<dbReference type="EMBL" id="CDMZ01000773">
    <property type="protein sequence ID" value="CEM21174.1"/>
    <property type="molecule type" value="Genomic_DNA"/>
</dbReference>
<accession>A0A0G4G0G1</accession>
<reference evidence="1" key="1">
    <citation type="submission" date="2014-11" db="EMBL/GenBank/DDBJ databases">
        <authorList>
            <person name="Otto D Thomas"/>
            <person name="Naeem Raeece"/>
        </authorList>
    </citation>
    <scope>NUCLEOTIDE SEQUENCE</scope>
</reference>
<dbReference type="VEuPathDB" id="CryptoDB:Cvel_509"/>